<evidence type="ECO:0000256" key="1">
    <source>
        <dbReference type="ARBA" id="ARBA00023125"/>
    </source>
</evidence>
<evidence type="ECO:0000259" key="3">
    <source>
        <dbReference type="PROSITE" id="PS51253"/>
    </source>
</evidence>
<accession>A0A6A6ERI2</accession>
<proteinExistence type="predicted"/>
<feature type="domain" description="HTH CENPB-type" evidence="3">
    <location>
        <begin position="37"/>
        <end position="102"/>
    </location>
</feature>
<evidence type="ECO:0000313" key="5">
    <source>
        <dbReference type="Proteomes" id="UP000800200"/>
    </source>
</evidence>
<keyword evidence="2" id="KW-0472">Membrane</keyword>
<dbReference type="Proteomes" id="UP000800200">
    <property type="component" value="Unassembled WGS sequence"/>
</dbReference>
<reference evidence="4" key="1">
    <citation type="journal article" date="2020" name="Stud. Mycol.">
        <title>101 Dothideomycetes genomes: a test case for predicting lifestyles and emergence of pathogens.</title>
        <authorList>
            <person name="Haridas S."/>
            <person name="Albert R."/>
            <person name="Binder M."/>
            <person name="Bloem J."/>
            <person name="Labutti K."/>
            <person name="Salamov A."/>
            <person name="Andreopoulos B."/>
            <person name="Baker S."/>
            <person name="Barry K."/>
            <person name="Bills G."/>
            <person name="Bluhm B."/>
            <person name="Cannon C."/>
            <person name="Castanera R."/>
            <person name="Culley D."/>
            <person name="Daum C."/>
            <person name="Ezra D."/>
            <person name="Gonzalez J."/>
            <person name="Henrissat B."/>
            <person name="Kuo A."/>
            <person name="Liang C."/>
            <person name="Lipzen A."/>
            <person name="Lutzoni F."/>
            <person name="Magnuson J."/>
            <person name="Mondo S."/>
            <person name="Nolan M."/>
            <person name="Ohm R."/>
            <person name="Pangilinan J."/>
            <person name="Park H.-J."/>
            <person name="Ramirez L."/>
            <person name="Alfaro M."/>
            <person name="Sun H."/>
            <person name="Tritt A."/>
            <person name="Yoshinaga Y."/>
            <person name="Zwiers L.-H."/>
            <person name="Turgeon B."/>
            <person name="Goodwin S."/>
            <person name="Spatafora J."/>
            <person name="Crous P."/>
            <person name="Grigoriev I."/>
        </authorList>
    </citation>
    <scope>NUCLEOTIDE SEQUENCE</scope>
    <source>
        <strain evidence="4">CBS 207.26</strain>
    </source>
</reference>
<evidence type="ECO:0000313" key="4">
    <source>
        <dbReference type="EMBL" id="KAF2194184.1"/>
    </source>
</evidence>
<dbReference type="GO" id="GO:0003677">
    <property type="term" value="F:DNA binding"/>
    <property type="evidence" value="ECO:0007669"/>
    <property type="project" value="UniProtKB-KW"/>
</dbReference>
<sequence>VNSPRQPNFDDIEELKNRHRSTQYRRKERISRPRAQFRSESSKLLTNAQEEEILTWIDIMTLRGLPPTPVMLQNFVEMIVEHEIGSKWVSRFCNRYKDRIDRCTFEQLMIPVVWRITLIILLISIAAFRKG</sequence>
<protein>
    <recommendedName>
        <fullName evidence="3">HTH CENPB-type domain-containing protein</fullName>
    </recommendedName>
</protein>
<dbReference type="EMBL" id="ML994612">
    <property type="protein sequence ID" value="KAF2194184.1"/>
    <property type="molecule type" value="Genomic_DNA"/>
</dbReference>
<dbReference type="InterPro" id="IPR006600">
    <property type="entry name" value="HTH_CenpB_DNA-bd_dom"/>
</dbReference>
<keyword evidence="2" id="KW-1133">Transmembrane helix</keyword>
<gene>
    <name evidence="4" type="ORF">K469DRAFT_782921</name>
</gene>
<dbReference type="OrthoDB" id="3942738at2759"/>
<dbReference type="Pfam" id="PF03221">
    <property type="entry name" value="HTH_Tnp_Tc5"/>
    <property type="match status" value="1"/>
</dbReference>
<dbReference type="PROSITE" id="PS51253">
    <property type="entry name" value="HTH_CENPB"/>
    <property type="match status" value="1"/>
</dbReference>
<evidence type="ECO:0000256" key="2">
    <source>
        <dbReference type="SAM" id="Phobius"/>
    </source>
</evidence>
<keyword evidence="5" id="KW-1185">Reference proteome</keyword>
<feature type="non-terminal residue" evidence="4">
    <location>
        <position position="1"/>
    </location>
</feature>
<keyword evidence="2" id="KW-0812">Transmembrane</keyword>
<keyword evidence="1" id="KW-0238">DNA-binding</keyword>
<name>A0A6A6ERI2_9PEZI</name>
<organism evidence="4 5">
    <name type="scientific">Zopfia rhizophila CBS 207.26</name>
    <dbReference type="NCBI Taxonomy" id="1314779"/>
    <lineage>
        <taxon>Eukaryota</taxon>
        <taxon>Fungi</taxon>
        <taxon>Dikarya</taxon>
        <taxon>Ascomycota</taxon>
        <taxon>Pezizomycotina</taxon>
        <taxon>Dothideomycetes</taxon>
        <taxon>Dothideomycetes incertae sedis</taxon>
        <taxon>Zopfiaceae</taxon>
        <taxon>Zopfia</taxon>
    </lineage>
</organism>
<dbReference type="AlphaFoldDB" id="A0A6A6ERI2"/>
<feature type="transmembrane region" description="Helical" evidence="2">
    <location>
        <begin position="108"/>
        <end position="128"/>
    </location>
</feature>